<evidence type="ECO:0000256" key="4">
    <source>
        <dbReference type="ARBA" id="ARBA00066388"/>
    </source>
</evidence>
<dbReference type="Pfam" id="PF00005">
    <property type="entry name" value="ABC_tran"/>
    <property type="match status" value="1"/>
</dbReference>
<dbReference type="Proteomes" id="UP000242329">
    <property type="component" value="Unassembled WGS sequence"/>
</dbReference>
<dbReference type="PROSITE" id="PS50893">
    <property type="entry name" value="ABC_TRANSPORTER_2"/>
    <property type="match status" value="1"/>
</dbReference>
<reference evidence="7" key="1">
    <citation type="submission" date="2016-11" db="EMBL/GenBank/DDBJ databases">
        <authorList>
            <person name="Varghese N."/>
            <person name="Submissions S."/>
        </authorList>
    </citation>
    <scope>NUCLEOTIDE SEQUENCE [LARGE SCALE GENOMIC DNA]</scope>
    <source>
        <strain evidence="7">DSM 11003</strain>
    </source>
</reference>
<dbReference type="AlphaFoldDB" id="A0A1M5LYV2"/>
<dbReference type="InterPro" id="IPR017871">
    <property type="entry name" value="ABC_transporter-like_CS"/>
</dbReference>
<dbReference type="PANTHER" id="PTHR42781">
    <property type="entry name" value="SPERMIDINE/PUTRESCINE IMPORT ATP-BINDING PROTEIN POTA"/>
    <property type="match status" value="1"/>
</dbReference>
<keyword evidence="7" id="KW-1185">Reference proteome</keyword>
<dbReference type="GO" id="GO:0016887">
    <property type="term" value="F:ATP hydrolysis activity"/>
    <property type="evidence" value="ECO:0007669"/>
    <property type="project" value="InterPro"/>
</dbReference>
<dbReference type="OrthoDB" id="9802264at2"/>
<gene>
    <name evidence="6" type="ORF">SAMN02745221_00777</name>
</gene>
<evidence type="ECO:0000259" key="5">
    <source>
        <dbReference type="PROSITE" id="PS50893"/>
    </source>
</evidence>
<dbReference type="InterPro" id="IPR027417">
    <property type="entry name" value="P-loop_NTPase"/>
</dbReference>
<dbReference type="InterPro" id="IPR003593">
    <property type="entry name" value="AAA+_ATPase"/>
</dbReference>
<dbReference type="PROSITE" id="PS00211">
    <property type="entry name" value="ABC_TRANSPORTER_1"/>
    <property type="match status" value="1"/>
</dbReference>
<name>A0A1M5LYV2_9FIRM</name>
<sequence>MSFLKVEKISHHYDNKPVLHDISFSLAPNEILSILGPSGCGKSTLLKIITGLIQPANGKIYLENRDITDLPPQKREIGIVFQSYALFPNLNVFANIAFGLKMKKFNKQVIQERTLEMLNLIDLREKAYCLPHQLSGGEQQRVALARALAPYPRLLLLDEPLSALDAKIRKNLRLELRKIIKAAGATSIFVTHDQEEAMLISDRILVMNEGKIEQEGTPEEIYTHPRNLFVAGFIGNYNLFSPADIGEIGRQKLENTFYAVRPETINIYPCHEGKEAFPLHPHSIICKGKITDVNMSGNIVVYSIAVGSSLIRVDKLNQAGYEYLKPGTRVIVEIPYQALHKVG</sequence>
<dbReference type="PANTHER" id="PTHR42781:SF4">
    <property type="entry name" value="SPERMIDINE_PUTRESCINE IMPORT ATP-BINDING PROTEIN POTA"/>
    <property type="match status" value="1"/>
</dbReference>
<dbReference type="Gene3D" id="3.40.50.300">
    <property type="entry name" value="P-loop containing nucleotide triphosphate hydrolases"/>
    <property type="match status" value="1"/>
</dbReference>
<evidence type="ECO:0000256" key="3">
    <source>
        <dbReference type="ARBA" id="ARBA00022840"/>
    </source>
</evidence>
<evidence type="ECO:0000313" key="7">
    <source>
        <dbReference type="Proteomes" id="UP000242329"/>
    </source>
</evidence>
<dbReference type="SUPFAM" id="SSF52540">
    <property type="entry name" value="P-loop containing nucleoside triphosphate hydrolases"/>
    <property type="match status" value="1"/>
</dbReference>
<evidence type="ECO:0000256" key="2">
    <source>
        <dbReference type="ARBA" id="ARBA00022741"/>
    </source>
</evidence>
<proteinExistence type="predicted"/>
<protein>
    <recommendedName>
        <fullName evidence="4">ABC-type quaternary amine transporter</fullName>
        <ecNumber evidence="4">7.6.2.9</ecNumber>
    </recommendedName>
</protein>
<dbReference type="SMART" id="SM00382">
    <property type="entry name" value="AAA"/>
    <property type="match status" value="1"/>
</dbReference>
<dbReference type="Gene3D" id="2.40.50.100">
    <property type="match status" value="1"/>
</dbReference>
<dbReference type="RefSeq" id="WP_073090343.1">
    <property type="nucleotide sequence ID" value="NZ_FQWY01000009.1"/>
</dbReference>
<keyword evidence="3 6" id="KW-0067">ATP-binding</keyword>
<organism evidence="6 7">
    <name type="scientific">Thermosyntropha lipolytica DSM 11003</name>
    <dbReference type="NCBI Taxonomy" id="1123382"/>
    <lineage>
        <taxon>Bacteria</taxon>
        <taxon>Bacillati</taxon>
        <taxon>Bacillota</taxon>
        <taxon>Clostridia</taxon>
        <taxon>Eubacteriales</taxon>
        <taxon>Syntrophomonadaceae</taxon>
        <taxon>Thermosyntropha</taxon>
    </lineage>
</organism>
<feature type="domain" description="ABC transporter" evidence="5">
    <location>
        <begin position="4"/>
        <end position="234"/>
    </location>
</feature>
<accession>A0A1M5LYV2</accession>
<keyword evidence="2" id="KW-0547">Nucleotide-binding</keyword>
<dbReference type="InterPro" id="IPR050093">
    <property type="entry name" value="ABC_SmlMolc_Importer"/>
</dbReference>
<evidence type="ECO:0000256" key="1">
    <source>
        <dbReference type="ARBA" id="ARBA00022448"/>
    </source>
</evidence>
<dbReference type="GO" id="GO:0015418">
    <property type="term" value="F:ABC-type quaternary ammonium compound transporting activity"/>
    <property type="evidence" value="ECO:0007669"/>
    <property type="project" value="UniProtKB-EC"/>
</dbReference>
<evidence type="ECO:0000313" key="6">
    <source>
        <dbReference type="EMBL" id="SHG69573.1"/>
    </source>
</evidence>
<keyword evidence="1" id="KW-0813">Transport</keyword>
<dbReference type="EC" id="7.6.2.9" evidence="4"/>
<dbReference type="FunFam" id="3.40.50.300:FF:000425">
    <property type="entry name" value="Probable ABC transporter, ATP-binding subunit"/>
    <property type="match status" value="1"/>
</dbReference>
<dbReference type="InterPro" id="IPR003439">
    <property type="entry name" value="ABC_transporter-like_ATP-bd"/>
</dbReference>
<dbReference type="STRING" id="1123382.SAMN02745221_00777"/>
<dbReference type="GO" id="GO:0005524">
    <property type="term" value="F:ATP binding"/>
    <property type="evidence" value="ECO:0007669"/>
    <property type="project" value="UniProtKB-KW"/>
</dbReference>
<dbReference type="EMBL" id="FQWY01000009">
    <property type="protein sequence ID" value="SHG69573.1"/>
    <property type="molecule type" value="Genomic_DNA"/>
</dbReference>